<reference evidence="3" key="2">
    <citation type="submission" date="2020-01" db="EMBL/GenBank/DDBJ databases">
        <title>Population-level Yeast Reference Genomes.</title>
        <authorList>
            <person name="Yue J.-X."/>
        </authorList>
    </citation>
    <scope>NUCLEOTIDE SEQUENCE</scope>
    <source>
        <strain evidence="3">CBS432</strain>
    </source>
</reference>
<dbReference type="VEuPathDB" id="FungiDB:SPAR_G02730"/>
<dbReference type="KEGG" id="spao:SPAR_G02730"/>
<feature type="repeat" description="TPR" evidence="1">
    <location>
        <begin position="227"/>
        <end position="260"/>
    </location>
</feature>
<feature type="compositionally biased region" description="Acidic residues" evidence="2">
    <location>
        <begin position="308"/>
        <end position="332"/>
    </location>
</feature>
<dbReference type="SUPFAM" id="SSF48452">
    <property type="entry name" value="TPR-like"/>
    <property type="match status" value="2"/>
</dbReference>
<dbReference type="OrthoDB" id="9991317at2759"/>
<dbReference type="Pfam" id="PF13432">
    <property type="entry name" value="TPR_16"/>
    <property type="match status" value="1"/>
</dbReference>
<feature type="region of interest" description="Disordered" evidence="2">
    <location>
        <begin position="305"/>
        <end position="333"/>
    </location>
</feature>
<feature type="region of interest" description="Disordered" evidence="2">
    <location>
        <begin position="1"/>
        <end position="35"/>
    </location>
</feature>
<reference evidence="3" key="3">
    <citation type="submission" date="2025-07" db="EMBL/GenBank/DDBJ databases">
        <authorList>
            <consortium name="NCBI Genome Project"/>
        </authorList>
    </citation>
    <scope>NUCLEOTIDE SEQUENCE</scope>
    <source>
        <strain evidence="3">CBS432</strain>
    </source>
</reference>
<evidence type="ECO:0000256" key="1">
    <source>
        <dbReference type="PROSITE-ProRule" id="PRU00339"/>
    </source>
</evidence>
<feature type="repeat" description="TPR" evidence="1">
    <location>
        <begin position="499"/>
        <end position="532"/>
    </location>
</feature>
<name>A0A8B8URI3_SACPA</name>
<reference evidence="3" key="1">
    <citation type="journal article" date="2017" name="Nat. Genet.">
        <title>Contrasting evolutionary genome dynamics between domesticated and wild yeasts.</title>
        <authorList>
            <person name="Yue J.X."/>
            <person name="Li J."/>
            <person name="Aigrain L."/>
            <person name="Hallin J."/>
            <person name="Persson K."/>
            <person name="Oliver K."/>
            <person name="Bergstrom A."/>
            <person name="Coupland P."/>
            <person name="Warringer J."/>
            <person name="Lagomarsino M.C."/>
            <person name="Fischer G."/>
            <person name="Durbin R."/>
            <person name="Liti G."/>
        </authorList>
    </citation>
    <scope>NUCLEOTIDE SEQUENCE</scope>
    <source>
        <strain evidence="3">CBS432</strain>
    </source>
</reference>
<gene>
    <name evidence="3" type="primary">TFC4</name>
    <name evidence="3" type="ORF">SPAR_G02730</name>
</gene>
<dbReference type="Gene3D" id="1.25.40.10">
    <property type="entry name" value="Tetratricopeptide repeat domain"/>
    <property type="match status" value="3"/>
</dbReference>
<dbReference type="GO" id="GO:0006383">
    <property type="term" value="P:transcription by RNA polymerase III"/>
    <property type="evidence" value="ECO:0007669"/>
    <property type="project" value="InterPro"/>
</dbReference>
<reference evidence="3" key="4">
    <citation type="submission" date="2025-08" db="UniProtKB">
        <authorList>
            <consortium name="RefSeq"/>
        </authorList>
    </citation>
    <scope>IDENTIFICATION</scope>
    <source>
        <strain evidence="3">CBS432</strain>
    </source>
</reference>
<dbReference type="PROSITE" id="PS50005">
    <property type="entry name" value="TPR"/>
    <property type="match status" value="3"/>
</dbReference>
<organism evidence="3">
    <name type="scientific">Saccharomyces paradoxus</name>
    <name type="common">Yeast</name>
    <name type="synonym">Saccharomyces douglasii</name>
    <dbReference type="NCBI Taxonomy" id="27291"/>
    <lineage>
        <taxon>Eukaryota</taxon>
        <taxon>Fungi</taxon>
        <taxon>Dikarya</taxon>
        <taxon>Ascomycota</taxon>
        <taxon>Saccharomycotina</taxon>
        <taxon>Saccharomycetes</taxon>
        <taxon>Saccharomycetales</taxon>
        <taxon>Saccharomycetaceae</taxon>
        <taxon>Saccharomyces</taxon>
    </lineage>
</organism>
<feature type="compositionally biased region" description="Basic and acidic residues" evidence="2">
    <location>
        <begin position="8"/>
        <end position="23"/>
    </location>
</feature>
<dbReference type="InterPro" id="IPR039340">
    <property type="entry name" value="Tfc4/TFIIIC-102/Sfc4"/>
</dbReference>
<dbReference type="GeneID" id="54630667"/>
<dbReference type="InterPro" id="IPR011990">
    <property type="entry name" value="TPR-like_helical_dom_sf"/>
</dbReference>
<dbReference type="AlphaFoldDB" id="A0A8B8URI3"/>
<evidence type="ECO:0000313" key="3">
    <source>
        <dbReference type="RefSeq" id="XP_033766395.1"/>
    </source>
</evidence>
<feature type="repeat" description="TPR" evidence="1">
    <location>
        <begin position="464"/>
        <end position="497"/>
    </location>
</feature>
<dbReference type="RefSeq" id="XP_033766395.1">
    <property type="nucleotide sequence ID" value="XM_033910504.1"/>
</dbReference>
<dbReference type="FunFam" id="1.25.40.10:FF:000667">
    <property type="entry name" value="Transcription factor TFIIIC subunit"/>
    <property type="match status" value="1"/>
</dbReference>
<keyword evidence="1" id="KW-0802">TPR repeat</keyword>
<dbReference type="InterPro" id="IPR019734">
    <property type="entry name" value="TPR_rpt"/>
</dbReference>
<evidence type="ECO:0000256" key="2">
    <source>
        <dbReference type="SAM" id="MobiDB-lite"/>
    </source>
</evidence>
<dbReference type="Pfam" id="PF13181">
    <property type="entry name" value="TPR_8"/>
    <property type="match status" value="1"/>
</dbReference>
<dbReference type="SMART" id="SM00028">
    <property type="entry name" value="TPR"/>
    <property type="match status" value="8"/>
</dbReference>
<proteinExistence type="predicted"/>
<sequence length="1023" mass="119855">MAARKLKKEQSAERESPDTGKVNEEDEERLYGNIDDYKHLIQDEEYDDEDVAHDLQLSEDEYNSERDSSLLAEFSDYGEISEDDEEDFMNAIREASNFKVKKKKKNDKSKSYGRQRKERVLDPEVAQLLSQANEAFVRNDLQVAERLFNEVIKKDARNFAAYETLGDIYQLQGRLNDCCNSWFLAAHLNASDWEFWKIVAILSADLDHVRQAIYCFSRVISLNPMEWESIYRRSMLYKKTGQLARALDGFQRLYIYNPYDANILRELAILYVDYDRIDDSIELYMKVFNANVERRKAILAALENALDSSDEESGAEEEDGDEKEPPEQDEDMQMFPDINWKKINAKYKCIPFDWSSLNILAELFLKLAVSEVDGIKTIKKCARWIQRRESQEFWDGVPDDSEFDNRRFKNSTFDSLPAAEKEKSYNIPIDIRVRLGLLRLNTDNLVEALNHFQCLYDETFSDVADLYFEAATALTRAEKYKEAIDFFTPLLSLDEWRTTDVFKPLARCYKETESYETAKEFYELAIKSEPGDLDIRVSLAEVYYHLNDPETFKHMLVDVVEMRKHQVDETLHRISTEKSSNDTSNDISSKPLLEDSKFRTFRKKKRTPYDAERERIERERRITAKVVDKYEKIKKFELNAGLNEAKQASVWINTVSELVDIFSSVKNFFMKSRSRKFIGILRRTKKFNTELDFQIERLSKLAEGDSVFEGPLMEERVTLTSATELRGLSYEEWFELFMELSLVIAKYQSVEDGLSVVETAQEVNVFFQDPERVKMMKFVKLAIVLQMDNEEELAENLRGLLNQFQFNRKVLQVFMYSLCQGPSSLNILSSTIQQKFFLRQLKAFDSCRYNTEVNGQASITNKEVYNPNKKSSPYLYYIYAVLLYSSRGFLSALQYLTRLEEDIPNDPMVNLLMGLSHIHRAMQRLTAQRHFQILHGLRYLYRYYKIRKSLYTDLEKQEADYNLGRAFHLIGLVSIAIEYYNKVLENYDDEKLKKHAAYNSIIIYQQSGNVELADNLMEKYLSV</sequence>
<dbReference type="PANTHER" id="PTHR23082:SF0">
    <property type="entry name" value="GENERAL TRANSCRIPTION FACTOR 3C POLYPEPTIDE 3"/>
    <property type="match status" value="1"/>
</dbReference>
<dbReference type="PANTHER" id="PTHR23082">
    <property type="entry name" value="TRANSCRIPTION INITIATION FACTOR IIIC TFIIIC , POLYPEPTIDE 3-RELATED"/>
    <property type="match status" value="1"/>
</dbReference>
<protein>
    <submittedName>
        <fullName evidence="3">Transcription factor TFIIIC subunit TFC4</fullName>
    </submittedName>
</protein>
<dbReference type="GO" id="GO:0000127">
    <property type="term" value="C:transcription factor TFIIIC complex"/>
    <property type="evidence" value="ECO:0007669"/>
    <property type="project" value="TreeGrafter"/>
</dbReference>
<accession>A0A8B8URI3</accession>